<sequence>MARSFYTSVLLFVALSAGIFTKLTKCGQFQSSGKTSISRGNQPASTAPAEPEIKILTPDQIVDEFDKLKSDNDEIYTVYSVLGLSSDYVGEVIGILNQFLDSIKGKHVIINSGATSSGVGVVYKLAAERPENERKNWILTGIVASQGAKYVAKEYIKNDHVFYTAGYWGGVNPDNGNLFDASAAIVQVSDIIITVGGGPVAMIEMFYAKLAGKIVIKHESDETKKKNEKPVGERGHLDAYWSGVQKGKSIDLEHRKNGHYSAAKDLLPKDKKHWTIEDHNAHESKHISLSDLEKTKAVDVYLAGVVAGMILG</sequence>
<feature type="compositionally biased region" description="Polar residues" evidence="1">
    <location>
        <begin position="30"/>
        <end position="45"/>
    </location>
</feature>
<feature type="region of interest" description="Disordered" evidence="1">
    <location>
        <begin position="30"/>
        <end position="49"/>
    </location>
</feature>
<comment type="caution">
    <text evidence="3">The sequence shown here is derived from an EMBL/GenBank/DDBJ whole genome shotgun (WGS) entry which is preliminary data.</text>
</comment>
<proteinExistence type="predicted"/>
<evidence type="ECO:0000313" key="3">
    <source>
        <dbReference type="EMBL" id="KAI1702834.1"/>
    </source>
</evidence>
<gene>
    <name evidence="3" type="ORF">DdX_15262</name>
</gene>
<dbReference type="Proteomes" id="UP001201812">
    <property type="component" value="Unassembled WGS sequence"/>
</dbReference>
<reference evidence="3" key="1">
    <citation type="submission" date="2022-01" db="EMBL/GenBank/DDBJ databases">
        <title>Genome Sequence Resource for Two Populations of Ditylenchus destructor, the Migratory Endoparasitic Phytonematode.</title>
        <authorList>
            <person name="Zhang H."/>
            <person name="Lin R."/>
            <person name="Xie B."/>
        </authorList>
    </citation>
    <scope>NUCLEOTIDE SEQUENCE</scope>
    <source>
        <strain evidence="3">BazhouSP</strain>
    </source>
</reference>
<dbReference type="EMBL" id="JAKKPZ010000092">
    <property type="protein sequence ID" value="KAI1702834.1"/>
    <property type="molecule type" value="Genomic_DNA"/>
</dbReference>
<feature type="chain" id="PRO_5042022180" evidence="2">
    <location>
        <begin position="27"/>
        <end position="312"/>
    </location>
</feature>
<evidence type="ECO:0000256" key="2">
    <source>
        <dbReference type="SAM" id="SignalP"/>
    </source>
</evidence>
<protein>
    <submittedName>
        <fullName evidence="3">Uncharacterized protein</fullName>
    </submittedName>
</protein>
<accession>A0AAD4MVM5</accession>
<evidence type="ECO:0000313" key="4">
    <source>
        <dbReference type="Proteomes" id="UP001201812"/>
    </source>
</evidence>
<dbReference type="AlphaFoldDB" id="A0AAD4MVM5"/>
<name>A0AAD4MVM5_9BILA</name>
<feature type="signal peptide" evidence="2">
    <location>
        <begin position="1"/>
        <end position="26"/>
    </location>
</feature>
<organism evidence="3 4">
    <name type="scientific">Ditylenchus destructor</name>
    <dbReference type="NCBI Taxonomy" id="166010"/>
    <lineage>
        <taxon>Eukaryota</taxon>
        <taxon>Metazoa</taxon>
        <taxon>Ecdysozoa</taxon>
        <taxon>Nematoda</taxon>
        <taxon>Chromadorea</taxon>
        <taxon>Rhabditida</taxon>
        <taxon>Tylenchina</taxon>
        <taxon>Tylenchomorpha</taxon>
        <taxon>Sphaerularioidea</taxon>
        <taxon>Anguinidae</taxon>
        <taxon>Anguininae</taxon>
        <taxon>Ditylenchus</taxon>
    </lineage>
</organism>
<keyword evidence="2" id="KW-0732">Signal</keyword>
<keyword evidence="4" id="KW-1185">Reference proteome</keyword>
<evidence type="ECO:0000256" key="1">
    <source>
        <dbReference type="SAM" id="MobiDB-lite"/>
    </source>
</evidence>